<proteinExistence type="predicted"/>
<dbReference type="Proteomes" id="UP000019792">
    <property type="component" value="Segment"/>
</dbReference>
<sequence length="53" mass="5932">MKNIKQSIKNKAKATGEFISEHADIIIPVATATVTITYAVLRIKSYNKQVKKK</sequence>
<name>X4YEQ9_9CAUD</name>
<dbReference type="GeneID" id="19527345"/>
<gene>
    <name evidence="1" type="ORF">P162_0060</name>
</gene>
<dbReference type="EMBL" id="KJ489013">
    <property type="protein sequence ID" value="AHV83257.1"/>
    <property type="molecule type" value="Genomic_DNA"/>
</dbReference>
<organism evidence="1 2">
    <name type="scientific">Lactococcus phage P162</name>
    <dbReference type="NCBI Taxonomy" id="1476889"/>
    <lineage>
        <taxon>Viruses</taxon>
        <taxon>Duplodnaviria</taxon>
        <taxon>Heunggongvirae</taxon>
        <taxon>Uroviricota</taxon>
        <taxon>Caudoviricetes</taxon>
        <taxon>Nevevirus</taxon>
        <taxon>Nevevirus P162</taxon>
    </lineage>
</organism>
<accession>X4YEQ9</accession>
<evidence type="ECO:0000313" key="1">
    <source>
        <dbReference type="EMBL" id="AHV83257.1"/>
    </source>
</evidence>
<dbReference type="KEGG" id="vg:19527345"/>
<protein>
    <submittedName>
        <fullName evidence="1">Uncharacterized protein</fullName>
    </submittedName>
</protein>
<evidence type="ECO:0000313" key="2">
    <source>
        <dbReference type="Proteomes" id="UP000019792"/>
    </source>
</evidence>
<dbReference type="RefSeq" id="YP_009036803.1">
    <property type="nucleotide sequence ID" value="NC_024214.1"/>
</dbReference>
<keyword evidence="2" id="KW-1185">Reference proteome</keyword>
<reference evidence="1 2" key="1">
    <citation type="submission" date="2014-02" db="EMBL/GenBank/DDBJ databases">
        <title>Complete genome sequences of four novel Lactococcus lactis phages distantly related to the rare 1706 phage species.</title>
        <authorList>
            <person name="Kot W."/>
            <person name="Neve H."/>
            <person name="Vogensen F.K."/>
            <person name="Heller K.J."/>
            <person name="Hansen L.H."/>
        </authorList>
    </citation>
    <scope>NUCLEOTIDE SEQUENCE [LARGE SCALE GENOMIC DNA]</scope>
</reference>